<keyword evidence="2" id="KW-1185">Reference proteome</keyword>
<name>A0A444UGW4_ACIRT</name>
<gene>
    <name evidence="1" type="ORF">EOD39_0136</name>
</gene>
<accession>A0A444UGW4</accession>
<organism evidence="1 2">
    <name type="scientific">Acipenser ruthenus</name>
    <name type="common">Sterlet sturgeon</name>
    <dbReference type="NCBI Taxonomy" id="7906"/>
    <lineage>
        <taxon>Eukaryota</taxon>
        <taxon>Metazoa</taxon>
        <taxon>Chordata</taxon>
        <taxon>Craniata</taxon>
        <taxon>Vertebrata</taxon>
        <taxon>Euteleostomi</taxon>
        <taxon>Actinopterygii</taxon>
        <taxon>Chondrostei</taxon>
        <taxon>Acipenseriformes</taxon>
        <taxon>Acipenseridae</taxon>
        <taxon>Acipenser</taxon>
    </lineage>
</organism>
<dbReference type="EMBL" id="SCEB01214592">
    <property type="protein sequence ID" value="RXM34415.1"/>
    <property type="molecule type" value="Genomic_DNA"/>
</dbReference>
<comment type="caution">
    <text evidence="1">The sequence shown here is derived from an EMBL/GenBank/DDBJ whole genome shotgun (WGS) entry which is preliminary data.</text>
</comment>
<evidence type="ECO:0000313" key="1">
    <source>
        <dbReference type="EMBL" id="RXM34415.1"/>
    </source>
</evidence>
<protein>
    <submittedName>
        <fullName evidence="1">Uncharacterized protein</fullName>
    </submittedName>
</protein>
<reference evidence="1 2" key="1">
    <citation type="submission" date="2019-01" db="EMBL/GenBank/DDBJ databases">
        <title>Draft Genome and Complete Hox-Cluster Characterization of the Sterlet Sturgeon (Acipenser ruthenus).</title>
        <authorList>
            <person name="Wei Q."/>
        </authorList>
    </citation>
    <scope>NUCLEOTIDE SEQUENCE [LARGE SCALE GENOMIC DNA]</scope>
    <source>
        <strain evidence="1">WHYD16114868_AA</strain>
        <tissue evidence="1">Blood</tissue>
    </source>
</reference>
<evidence type="ECO:0000313" key="2">
    <source>
        <dbReference type="Proteomes" id="UP000289886"/>
    </source>
</evidence>
<dbReference type="Proteomes" id="UP000289886">
    <property type="component" value="Unassembled WGS sequence"/>
</dbReference>
<proteinExistence type="predicted"/>
<dbReference type="AlphaFoldDB" id="A0A444UGW4"/>
<sequence>MCEKSQFETTDQYIAKLRKMVGSCEYGTLKKDMMRDRLVITVKDTGLSPDSNKQYDCDASCNTECQLDNGSTVIVMSYKNFLQIMQDGKAKLQPSKARLHLRELKSGQLWDWIKENPGLEDQSMPMVIDALRQRDGDRWKACQRGHRPRSLEEVVELVLCYLEADMEKTTAQAEFCEADRLGHVQLVRCGN</sequence>